<gene>
    <name evidence="3" type="ORF">K460DRAFT_350171</name>
</gene>
<accession>A0A9P4GR98</accession>
<dbReference type="OrthoDB" id="5953249at2759"/>
<dbReference type="InterPro" id="IPR048519">
    <property type="entry name" value="Gfd2/YDR514C-like_C"/>
</dbReference>
<protein>
    <recommendedName>
        <fullName evidence="2">Gfd2/YDR514C-like C-terminal domain-containing protein</fullName>
    </recommendedName>
</protein>
<name>A0A9P4GR98_9PLEO</name>
<dbReference type="PANTHER" id="PTHR28083:SF1">
    <property type="entry name" value="GOOD FOR FULL DBP5 ACTIVITY PROTEIN 2"/>
    <property type="match status" value="1"/>
</dbReference>
<sequence>MPPSDLKSLLEAEQSRGLTHSAILQHWLRLQTIHFGNAAVAANHLRDAILVGLDVEWYEHNPEYITELGVSVLDPMFINDWSSLWEVLRMIVNHHVRIKPNAHMVNSELCHGYPEKYQFGKTTFVSTEEAASMLRHLFTRFNSFGQRRPVIFLGHAVDNDTKMIKERFGFDIDSLDVVVATLDTQILAVEAGLATPGRKMRLCDMLAKFNVVEAYLHNAGNDIVCTMIGALLMVYPSSPKDNAALYQGLKVYLQNWSKMSYGVPVFCTKCDSNSHVAAGCYAVVHCALCATLPHRRSNANMHKTEKCLELVKHAARQVAPSLPRLSPAPLNVCPCQYCIESPDRQRNKSGNAYSHTKETCPYK</sequence>
<dbReference type="GO" id="GO:0005634">
    <property type="term" value="C:nucleus"/>
    <property type="evidence" value="ECO:0007669"/>
    <property type="project" value="TreeGrafter"/>
</dbReference>
<keyword evidence="4" id="KW-1185">Reference proteome</keyword>
<proteinExistence type="predicted"/>
<evidence type="ECO:0000313" key="4">
    <source>
        <dbReference type="Proteomes" id="UP000800039"/>
    </source>
</evidence>
<dbReference type="GeneID" id="63848735"/>
<comment type="caution">
    <text evidence="3">The sequence shown here is derived from an EMBL/GenBank/DDBJ whole genome shotgun (WGS) entry which is preliminary data.</text>
</comment>
<organism evidence="3 4">
    <name type="scientific">Cucurbitaria berberidis CBS 394.84</name>
    <dbReference type="NCBI Taxonomy" id="1168544"/>
    <lineage>
        <taxon>Eukaryota</taxon>
        <taxon>Fungi</taxon>
        <taxon>Dikarya</taxon>
        <taxon>Ascomycota</taxon>
        <taxon>Pezizomycotina</taxon>
        <taxon>Dothideomycetes</taxon>
        <taxon>Pleosporomycetidae</taxon>
        <taxon>Pleosporales</taxon>
        <taxon>Pleosporineae</taxon>
        <taxon>Cucurbitariaceae</taxon>
        <taxon>Cucurbitaria</taxon>
    </lineage>
</organism>
<dbReference type="PANTHER" id="PTHR28083">
    <property type="entry name" value="GOOD FOR FULL DBP5 ACTIVITY PROTEIN 2"/>
    <property type="match status" value="1"/>
</dbReference>
<reference evidence="3" key="1">
    <citation type="submission" date="2020-01" db="EMBL/GenBank/DDBJ databases">
        <authorList>
            <consortium name="DOE Joint Genome Institute"/>
            <person name="Haridas S."/>
            <person name="Albert R."/>
            <person name="Binder M."/>
            <person name="Bloem J."/>
            <person name="Labutti K."/>
            <person name="Salamov A."/>
            <person name="Andreopoulos B."/>
            <person name="Baker S.E."/>
            <person name="Barry K."/>
            <person name="Bills G."/>
            <person name="Bluhm B.H."/>
            <person name="Cannon C."/>
            <person name="Castanera R."/>
            <person name="Culley D.E."/>
            <person name="Daum C."/>
            <person name="Ezra D."/>
            <person name="Gonzalez J.B."/>
            <person name="Henrissat B."/>
            <person name="Kuo A."/>
            <person name="Liang C."/>
            <person name="Lipzen A."/>
            <person name="Lutzoni F."/>
            <person name="Magnuson J."/>
            <person name="Mondo S."/>
            <person name="Nolan M."/>
            <person name="Ohm R."/>
            <person name="Pangilinan J."/>
            <person name="Park H.-J."/>
            <person name="Ramirez L."/>
            <person name="Alfaro M."/>
            <person name="Sun H."/>
            <person name="Tritt A."/>
            <person name="Yoshinaga Y."/>
            <person name="Zwiers L.-H."/>
            <person name="Turgeon B.G."/>
            <person name="Goodwin S.B."/>
            <person name="Spatafora J.W."/>
            <person name="Crous P.W."/>
            <person name="Grigoriev I.V."/>
        </authorList>
    </citation>
    <scope>NUCLEOTIDE SEQUENCE</scope>
    <source>
        <strain evidence="3">CBS 394.84</strain>
    </source>
</reference>
<dbReference type="Proteomes" id="UP000800039">
    <property type="component" value="Unassembled WGS sequence"/>
</dbReference>
<dbReference type="InterPro" id="IPR040151">
    <property type="entry name" value="Gfd2/YDR514C-like"/>
</dbReference>
<dbReference type="EMBL" id="ML976614">
    <property type="protein sequence ID" value="KAF1850064.1"/>
    <property type="molecule type" value="Genomic_DNA"/>
</dbReference>
<dbReference type="AlphaFoldDB" id="A0A9P4GR98"/>
<evidence type="ECO:0000256" key="1">
    <source>
        <dbReference type="SAM" id="MobiDB-lite"/>
    </source>
</evidence>
<evidence type="ECO:0000313" key="3">
    <source>
        <dbReference type="EMBL" id="KAF1850064.1"/>
    </source>
</evidence>
<dbReference type="RefSeq" id="XP_040792627.1">
    <property type="nucleotide sequence ID" value="XM_040931483.1"/>
</dbReference>
<feature type="region of interest" description="Disordered" evidence="1">
    <location>
        <begin position="344"/>
        <end position="363"/>
    </location>
</feature>
<dbReference type="InterPro" id="IPR012337">
    <property type="entry name" value="RNaseH-like_sf"/>
</dbReference>
<dbReference type="SUPFAM" id="SSF53098">
    <property type="entry name" value="Ribonuclease H-like"/>
    <property type="match status" value="1"/>
</dbReference>
<dbReference type="Pfam" id="PF21762">
    <property type="entry name" value="DEDDh_C"/>
    <property type="match status" value="1"/>
</dbReference>
<evidence type="ECO:0000259" key="2">
    <source>
        <dbReference type="Pfam" id="PF21762"/>
    </source>
</evidence>
<feature type="domain" description="Gfd2/YDR514C-like C-terminal" evidence="2">
    <location>
        <begin position="49"/>
        <end position="231"/>
    </location>
</feature>